<comment type="subcellular location">
    <subcellularLocation>
        <location evidence="1">Cell outer membrane</location>
    </subcellularLocation>
</comment>
<comment type="caution">
    <text evidence="1">Lacks conserved residue(s) required for the propagation of feature annotation.</text>
</comment>
<comment type="similarity">
    <text evidence="1">Belongs to the LptD family.</text>
</comment>
<dbReference type="Proteomes" id="UP000564704">
    <property type="component" value="Unassembled WGS sequence"/>
</dbReference>
<reference evidence="3 4" key="1">
    <citation type="submission" date="2019-05" db="EMBL/GenBank/DDBJ databases">
        <title>Roseovarius bejariae sp. nov., a moderately halophylic bacterium isolated from a saline soil in Rambla Salada (Murcia).</title>
        <authorList>
            <person name="Castro D.J."/>
            <person name="Gomez-Altuve A."/>
            <person name="Reina J.C."/>
            <person name="Rodriguez M."/>
            <person name="Sampedro I."/>
            <person name="Llamas I."/>
            <person name="Martinez-Checa F."/>
        </authorList>
    </citation>
    <scope>NUCLEOTIDE SEQUENCE [LARGE SCALE GENOMIC DNA]</scope>
    <source>
        <strain evidence="3 4">A21</strain>
    </source>
</reference>
<dbReference type="RefSeq" id="WP_154154556.1">
    <property type="nucleotide sequence ID" value="NZ_SZWE01000002.1"/>
</dbReference>
<dbReference type="SUPFAM" id="SSF56935">
    <property type="entry name" value="Porins"/>
    <property type="match status" value="1"/>
</dbReference>
<dbReference type="PANTHER" id="PTHR30189:SF1">
    <property type="entry name" value="LPS-ASSEMBLY PROTEIN LPTD"/>
    <property type="match status" value="1"/>
</dbReference>
<gene>
    <name evidence="1" type="primary">lptD</name>
    <name evidence="3" type="ORF">FDP25_15795</name>
</gene>
<dbReference type="PANTHER" id="PTHR30189">
    <property type="entry name" value="LPS-ASSEMBLY PROTEIN"/>
    <property type="match status" value="1"/>
</dbReference>
<dbReference type="Pfam" id="PF04453">
    <property type="entry name" value="LptD"/>
    <property type="match status" value="1"/>
</dbReference>
<name>A0A844CTZ4_9RHOB</name>
<keyword evidence="1" id="KW-0732">Signal</keyword>
<sequence length="728" mass="81849" precursor="true">MMRLARLLFALVLAVCVLPSARMLVAQQSTDPAMLVADDVYLSGENRLTAYGNVEALYDGRRLQASEITYDQKTETLIIKGPITLHEQNNTLILADSGELDRDMRNGILRGARIVMQNQVQLAAHAMARRDGRYNKMYKAAVTSCRVCKTGRPPLWQIRARRVVHDQQEKQLYFDDAQFQIMDVPVFYMPRLRLPDPTLERATGFLIPSLHNSTQLGFGVRVPYFIRIGDHKDLTLTPFISANSLTLEARYRQAFRNGRIEFEGAISDDNFGPRSTRGYIFGHGAFELPQDFNLTFNLEAVRDDTYLLDYGYSDKDRLQSELAIERVERDEYIRGALTHFYSLRSGESNSTLPSIVGNAEYERRFHPDALGGEFRFSALAHSHYRSSSSTTDVAVPDGWADGRDVTRLTLNGDWMRNWTLPGGLRARVQTGLALDSFHIAQSGTLSRSEATETTPSAALRLRWPLLKTERGGATQVLEPTLQLAWVGGSNPNIPNDESTLIEFDEGNLFAMSRFTAPDRRERGLTGAYGISWTRIDPKGWQASFAVGQVVHEDRQLEVSGLETFTDSSGLNGKFSDVLFAGQFKNDNGLTITARSLFDDAFDTTKAEARASWQTDRTNLGATYIWLRDDPRENRFGNVSEWAFDASHRLSRHWTGSAEWRYDVAQDRSVRAGVGLKYTNECVDLALSASRRFTSSTILAPSTNISFTVGLRGFTTTTNDKSYVRTCRN</sequence>
<evidence type="ECO:0000313" key="4">
    <source>
        <dbReference type="Proteomes" id="UP000564704"/>
    </source>
</evidence>
<dbReference type="HAMAP" id="MF_01411">
    <property type="entry name" value="LPS_assembly_LptD"/>
    <property type="match status" value="1"/>
</dbReference>
<proteinExistence type="inferred from homology"/>
<keyword evidence="1" id="KW-0472">Membrane</keyword>
<dbReference type="AlphaFoldDB" id="A0A844CTZ4"/>
<feature type="domain" description="LptD C-terminal" evidence="2">
    <location>
        <begin position="276"/>
        <end position="634"/>
    </location>
</feature>
<feature type="signal peptide" evidence="1">
    <location>
        <begin position="1"/>
        <end position="26"/>
    </location>
</feature>
<dbReference type="InterPro" id="IPR007543">
    <property type="entry name" value="LptD_C"/>
</dbReference>
<dbReference type="GO" id="GO:0015920">
    <property type="term" value="P:lipopolysaccharide transport"/>
    <property type="evidence" value="ECO:0007669"/>
    <property type="project" value="InterPro"/>
</dbReference>
<dbReference type="OrthoDB" id="9760225at2"/>
<evidence type="ECO:0000313" key="3">
    <source>
        <dbReference type="EMBL" id="MRU16905.1"/>
    </source>
</evidence>
<comment type="function">
    <text evidence="1">Involved in the assembly of lipopolysaccharide (LPS) at the surface of the outer membrane.</text>
</comment>
<organism evidence="3 4">
    <name type="scientific">Roseovarius bejariae</name>
    <dbReference type="NCBI Taxonomy" id="2576383"/>
    <lineage>
        <taxon>Bacteria</taxon>
        <taxon>Pseudomonadati</taxon>
        <taxon>Pseudomonadota</taxon>
        <taxon>Alphaproteobacteria</taxon>
        <taxon>Rhodobacterales</taxon>
        <taxon>Roseobacteraceae</taxon>
        <taxon>Roseovarius</taxon>
    </lineage>
</organism>
<protein>
    <recommendedName>
        <fullName evidence="1">LPS-assembly protein LptD</fullName>
    </recommendedName>
</protein>
<keyword evidence="4" id="KW-1185">Reference proteome</keyword>
<dbReference type="GO" id="GO:0043165">
    <property type="term" value="P:Gram-negative-bacterium-type cell outer membrane assembly"/>
    <property type="evidence" value="ECO:0007669"/>
    <property type="project" value="UniProtKB-UniRule"/>
</dbReference>
<dbReference type="InterPro" id="IPR050218">
    <property type="entry name" value="LptD"/>
</dbReference>
<dbReference type="GO" id="GO:1990351">
    <property type="term" value="C:transporter complex"/>
    <property type="evidence" value="ECO:0007669"/>
    <property type="project" value="TreeGrafter"/>
</dbReference>
<accession>A0A844CTZ4</accession>
<dbReference type="InterPro" id="IPR020889">
    <property type="entry name" value="LipoPS_assembly_LptD"/>
</dbReference>
<evidence type="ECO:0000256" key="1">
    <source>
        <dbReference type="HAMAP-Rule" id="MF_01411"/>
    </source>
</evidence>
<dbReference type="GO" id="GO:0009279">
    <property type="term" value="C:cell outer membrane"/>
    <property type="evidence" value="ECO:0007669"/>
    <property type="project" value="UniProtKB-SubCell"/>
</dbReference>
<evidence type="ECO:0000259" key="2">
    <source>
        <dbReference type="Pfam" id="PF04453"/>
    </source>
</evidence>
<comment type="subunit">
    <text evidence="1">Component of the lipopolysaccharide transport and assembly complex.</text>
</comment>
<dbReference type="EMBL" id="SZWE01000002">
    <property type="protein sequence ID" value="MRU16905.1"/>
    <property type="molecule type" value="Genomic_DNA"/>
</dbReference>
<keyword evidence="1" id="KW-0998">Cell outer membrane</keyword>
<feature type="chain" id="PRO_5033194695" description="LPS-assembly protein LptD" evidence="1">
    <location>
        <begin position="27"/>
        <end position="728"/>
    </location>
</feature>
<comment type="caution">
    <text evidence="3">The sequence shown here is derived from an EMBL/GenBank/DDBJ whole genome shotgun (WGS) entry which is preliminary data.</text>
</comment>